<feature type="domain" description="Type II secretion system protein GspG C-terminal" evidence="2">
    <location>
        <begin position="42"/>
        <end position="133"/>
    </location>
</feature>
<dbReference type="Pfam" id="PF08334">
    <property type="entry name" value="T2SSG"/>
    <property type="match status" value="1"/>
</dbReference>
<dbReference type="EMBL" id="JARVCO010000008">
    <property type="protein sequence ID" value="MDZ8118424.1"/>
    <property type="molecule type" value="Genomic_DNA"/>
</dbReference>
<reference evidence="3 4" key="1">
    <citation type="journal article" date="2024" name="Appl. Environ. Microbiol.">
        <title>Pontiella agarivorans sp. nov., a novel marine anaerobic bacterium capable of degrading macroalgal polysaccharides and fixing nitrogen.</title>
        <authorList>
            <person name="Liu N."/>
            <person name="Kivenson V."/>
            <person name="Peng X."/>
            <person name="Cui Z."/>
            <person name="Lankiewicz T.S."/>
            <person name="Gosselin K.M."/>
            <person name="English C.J."/>
            <person name="Blair E.M."/>
            <person name="O'Malley M.A."/>
            <person name="Valentine D.L."/>
        </authorList>
    </citation>
    <scope>NUCLEOTIDE SEQUENCE [LARGE SCALE GENOMIC DNA]</scope>
    <source>
        <strain evidence="3 4">NLcol2</strain>
    </source>
</reference>
<name>A0ABU5MW47_9BACT</name>
<protein>
    <submittedName>
        <fullName evidence="3">Type II secretion system protein GspG</fullName>
    </submittedName>
</protein>
<dbReference type="InterPro" id="IPR012902">
    <property type="entry name" value="N_methyl_site"/>
</dbReference>
<keyword evidence="1" id="KW-0472">Membrane</keyword>
<accession>A0ABU5MW47</accession>
<comment type="caution">
    <text evidence="3">The sequence shown here is derived from an EMBL/GenBank/DDBJ whole genome shotgun (WGS) entry which is preliminary data.</text>
</comment>
<evidence type="ECO:0000313" key="3">
    <source>
        <dbReference type="EMBL" id="MDZ8118424.1"/>
    </source>
</evidence>
<feature type="transmembrane region" description="Helical" evidence="1">
    <location>
        <begin position="20"/>
        <end position="40"/>
    </location>
</feature>
<organism evidence="3 4">
    <name type="scientific">Pontiella agarivorans</name>
    <dbReference type="NCBI Taxonomy" id="3038953"/>
    <lineage>
        <taxon>Bacteria</taxon>
        <taxon>Pseudomonadati</taxon>
        <taxon>Kiritimatiellota</taxon>
        <taxon>Kiritimatiellia</taxon>
        <taxon>Kiritimatiellales</taxon>
        <taxon>Pontiellaceae</taxon>
        <taxon>Pontiella</taxon>
    </lineage>
</organism>
<dbReference type="PROSITE" id="PS00409">
    <property type="entry name" value="PROKAR_NTER_METHYL"/>
    <property type="match status" value="1"/>
</dbReference>
<dbReference type="InterPro" id="IPR045584">
    <property type="entry name" value="Pilin-like"/>
</dbReference>
<dbReference type="NCBIfam" id="TIGR02532">
    <property type="entry name" value="IV_pilin_GFxxxE"/>
    <property type="match status" value="1"/>
</dbReference>
<dbReference type="RefSeq" id="WP_322608224.1">
    <property type="nucleotide sequence ID" value="NZ_JARVCO010000008.1"/>
</dbReference>
<keyword evidence="1" id="KW-1133">Transmembrane helix</keyword>
<proteinExistence type="predicted"/>
<dbReference type="SUPFAM" id="SSF54523">
    <property type="entry name" value="Pili subunits"/>
    <property type="match status" value="1"/>
</dbReference>
<sequence length="136" mass="14722">MKMDESKKKHLNKKSGFTLIEVILVVVILGIIAGVTMNGLNIGGKKQQADLNAAKSTIATLSMAVQQYEIINGTYPSSLDGLLDESKGGPYLQKKKIPLDPWGKPFVYQAPGSHNTHTFDISCTSEDGKASANNWD</sequence>
<keyword evidence="1" id="KW-0812">Transmembrane</keyword>
<dbReference type="Gene3D" id="3.30.700.10">
    <property type="entry name" value="Glycoprotein, Type 4 Pilin"/>
    <property type="match status" value="1"/>
</dbReference>
<gene>
    <name evidence="3" type="ORF">P9H32_07245</name>
</gene>
<keyword evidence="4" id="KW-1185">Reference proteome</keyword>
<dbReference type="Pfam" id="PF07963">
    <property type="entry name" value="N_methyl"/>
    <property type="match status" value="1"/>
</dbReference>
<dbReference type="InterPro" id="IPR013545">
    <property type="entry name" value="T2SS_protein-GspG_C"/>
</dbReference>
<evidence type="ECO:0000259" key="2">
    <source>
        <dbReference type="Pfam" id="PF08334"/>
    </source>
</evidence>
<evidence type="ECO:0000256" key="1">
    <source>
        <dbReference type="SAM" id="Phobius"/>
    </source>
</evidence>
<dbReference type="Proteomes" id="UP001290861">
    <property type="component" value="Unassembled WGS sequence"/>
</dbReference>
<evidence type="ECO:0000313" key="4">
    <source>
        <dbReference type="Proteomes" id="UP001290861"/>
    </source>
</evidence>